<name>A0A328BQR3_9CAUL</name>
<accession>A0A328BQR3</accession>
<dbReference type="InterPro" id="IPR005119">
    <property type="entry name" value="LysR_subst-bd"/>
</dbReference>
<evidence type="ECO:0000256" key="4">
    <source>
        <dbReference type="ARBA" id="ARBA00023163"/>
    </source>
</evidence>
<evidence type="ECO:0000313" key="7">
    <source>
        <dbReference type="EMBL" id="RAK67408.1"/>
    </source>
</evidence>
<dbReference type="Proteomes" id="UP000249524">
    <property type="component" value="Unassembled WGS sequence"/>
</dbReference>
<dbReference type="AlphaFoldDB" id="A0A328BQR3"/>
<dbReference type="InterPro" id="IPR058163">
    <property type="entry name" value="LysR-type_TF_proteobact-type"/>
</dbReference>
<dbReference type="Gene3D" id="1.10.10.10">
    <property type="entry name" value="Winged helix-like DNA-binding domain superfamily/Winged helix DNA-binding domain"/>
    <property type="match status" value="1"/>
</dbReference>
<dbReference type="GO" id="GO:0006351">
    <property type="term" value="P:DNA-templated transcription"/>
    <property type="evidence" value="ECO:0007669"/>
    <property type="project" value="TreeGrafter"/>
</dbReference>
<gene>
    <name evidence="7" type="ORF">DJ019_05660</name>
</gene>
<dbReference type="InterPro" id="IPR000847">
    <property type="entry name" value="LysR_HTH_N"/>
</dbReference>
<feature type="region of interest" description="Disordered" evidence="5">
    <location>
        <begin position="1"/>
        <end position="37"/>
    </location>
</feature>
<feature type="domain" description="HTH lysR-type" evidence="6">
    <location>
        <begin position="85"/>
        <end position="142"/>
    </location>
</feature>
<dbReference type="InterPro" id="IPR036390">
    <property type="entry name" value="WH_DNA-bd_sf"/>
</dbReference>
<dbReference type="GO" id="GO:0043565">
    <property type="term" value="F:sequence-specific DNA binding"/>
    <property type="evidence" value="ECO:0007669"/>
    <property type="project" value="TreeGrafter"/>
</dbReference>
<dbReference type="SUPFAM" id="SSF46785">
    <property type="entry name" value="Winged helix' DNA-binding domain"/>
    <property type="match status" value="1"/>
</dbReference>
<dbReference type="PROSITE" id="PS50931">
    <property type="entry name" value="HTH_LYSR"/>
    <property type="match status" value="1"/>
</dbReference>
<keyword evidence="8" id="KW-1185">Reference proteome</keyword>
<dbReference type="GO" id="GO:0003700">
    <property type="term" value="F:DNA-binding transcription factor activity"/>
    <property type="evidence" value="ECO:0007669"/>
    <property type="project" value="InterPro"/>
</dbReference>
<organism evidence="7 8">
    <name type="scientific">Phenylobacterium kunshanense</name>
    <dbReference type="NCBI Taxonomy" id="1445034"/>
    <lineage>
        <taxon>Bacteria</taxon>
        <taxon>Pseudomonadati</taxon>
        <taxon>Pseudomonadota</taxon>
        <taxon>Alphaproteobacteria</taxon>
        <taxon>Caulobacterales</taxon>
        <taxon>Caulobacteraceae</taxon>
        <taxon>Phenylobacterium</taxon>
    </lineage>
</organism>
<protein>
    <submittedName>
        <fullName evidence="7">LysR family transcriptional regulator</fullName>
    </submittedName>
</protein>
<dbReference type="Pfam" id="PF03466">
    <property type="entry name" value="LysR_substrate"/>
    <property type="match status" value="1"/>
</dbReference>
<proteinExistence type="inferred from homology"/>
<comment type="similarity">
    <text evidence="1">Belongs to the LysR transcriptional regulatory family.</text>
</comment>
<reference evidence="7 8" key="1">
    <citation type="submission" date="2018-05" db="EMBL/GenBank/DDBJ databases">
        <authorList>
            <person name="Lanie J.A."/>
            <person name="Ng W.-L."/>
            <person name="Kazmierczak K.M."/>
            <person name="Andrzejewski T.M."/>
            <person name="Davidsen T.M."/>
            <person name="Wayne K.J."/>
            <person name="Tettelin H."/>
            <person name="Glass J.I."/>
            <person name="Rusch D."/>
            <person name="Podicherti R."/>
            <person name="Tsui H.-C.T."/>
            <person name="Winkler M.E."/>
        </authorList>
    </citation>
    <scope>NUCLEOTIDE SEQUENCE [LARGE SCALE GENOMIC DNA]</scope>
    <source>
        <strain evidence="7 8">BUT-10</strain>
    </source>
</reference>
<dbReference type="InterPro" id="IPR036388">
    <property type="entry name" value="WH-like_DNA-bd_sf"/>
</dbReference>
<comment type="caution">
    <text evidence="7">The sequence shown here is derived from an EMBL/GenBank/DDBJ whole genome shotgun (WGS) entry which is preliminary data.</text>
</comment>
<sequence>MAEFRWSPASTITEPAPIGGKGMASARHRRAMASPTRTGSSAAIETWKIIWRLLGCRAEVFPPSALRNQRYCNWGLHGCRVPVMPNWDDLRFFLAVARTGSTIAAARALGVNQTTVSRRIGELEARLGVRLFDRMREGFRLRADAAAMVEMAQRIEAEVRAFADMGAALGRGPERIRVTTNEPLANAVFAPAMMAFHARWPDVRVELVVSPRVLDLGRGEADVALRAWNQPDDPELIARRVADAYWAVYCGRDYARFNGVPRSLDALADHPAVLLDDPSGMQLSEIAALRSLDRRGSLNDLCIAARAGLGVVSLPCVLGDTLPDLVRCFVQPDPVTPIWLAHHPRLGDTPELRDLLDAIADQAHAARAILRGEGEQAPV</sequence>
<evidence type="ECO:0000256" key="2">
    <source>
        <dbReference type="ARBA" id="ARBA00023015"/>
    </source>
</evidence>
<dbReference type="SUPFAM" id="SSF53850">
    <property type="entry name" value="Periplasmic binding protein-like II"/>
    <property type="match status" value="1"/>
</dbReference>
<evidence type="ECO:0000256" key="1">
    <source>
        <dbReference type="ARBA" id="ARBA00009437"/>
    </source>
</evidence>
<keyword evidence="3" id="KW-0238">DNA-binding</keyword>
<evidence type="ECO:0000256" key="3">
    <source>
        <dbReference type="ARBA" id="ARBA00023125"/>
    </source>
</evidence>
<evidence type="ECO:0000256" key="5">
    <source>
        <dbReference type="SAM" id="MobiDB-lite"/>
    </source>
</evidence>
<dbReference type="Pfam" id="PF00126">
    <property type="entry name" value="HTH_1"/>
    <property type="match status" value="1"/>
</dbReference>
<evidence type="ECO:0000259" key="6">
    <source>
        <dbReference type="PROSITE" id="PS50931"/>
    </source>
</evidence>
<keyword evidence="2" id="KW-0805">Transcription regulation</keyword>
<dbReference type="PANTHER" id="PTHR30537">
    <property type="entry name" value="HTH-TYPE TRANSCRIPTIONAL REGULATOR"/>
    <property type="match status" value="1"/>
</dbReference>
<dbReference type="PRINTS" id="PR00039">
    <property type="entry name" value="HTHLYSR"/>
</dbReference>
<dbReference type="Gene3D" id="3.40.190.10">
    <property type="entry name" value="Periplasmic binding protein-like II"/>
    <property type="match status" value="2"/>
</dbReference>
<keyword evidence="4" id="KW-0804">Transcription</keyword>
<dbReference type="EMBL" id="QFYS01000002">
    <property type="protein sequence ID" value="RAK67408.1"/>
    <property type="molecule type" value="Genomic_DNA"/>
</dbReference>
<evidence type="ECO:0000313" key="8">
    <source>
        <dbReference type="Proteomes" id="UP000249524"/>
    </source>
</evidence>
<dbReference type="PANTHER" id="PTHR30537:SF3">
    <property type="entry name" value="TRANSCRIPTIONAL REGULATORY PROTEIN"/>
    <property type="match status" value="1"/>
</dbReference>